<dbReference type="Proteomes" id="UP000188929">
    <property type="component" value="Unassembled WGS sequence"/>
</dbReference>
<keyword evidence="7 9" id="KW-0472">Membrane</keyword>
<feature type="transmembrane region" description="Helical" evidence="9">
    <location>
        <begin position="655"/>
        <end position="675"/>
    </location>
</feature>
<feature type="transmembrane region" description="Helical" evidence="9">
    <location>
        <begin position="470"/>
        <end position="488"/>
    </location>
</feature>
<feature type="transmembrane region" description="Helical" evidence="9">
    <location>
        <begin position="216"/>
        <end position="234"/>
    </location>
</feature>
<feature type="transmembrane region" description="Helical" evidence="9">
    <location>
        <begin position="272"/>
        <end position="289"/>
    </location>
</feature>
<feature type="transmembrane region" description="Helical" evidence="9">
    <location>
        <begin position="337"/>
        <end position="358"/>
    </location>
</feature>
<organism evidence="10 11">
    <name type="scientific">Pseudofrankia asymbiotica</name>
    <dbReference type="NCBI Taxonomy" id="1834516"/>
    <lineage>
        <taxon>Bacteria</taxon>
        <taxon>Bacillati</taxon>
        <taxon>Actinomycetota</taxon>
        <taxon>Actinomycetes</taxon>
        <taxon>Frankiales</taxon>
        <taxon>Frankiaceae</taxon>
        <taxon>Pseudofrankia</taxon>
    </lineage>
</organism>
<dbReference type="PANTHER" id="PTHR11795">
    <property type="entry name" value="BRANCHED-CHAIN AMINO ACID TRANSPORT SYSTEM PERMEASE PROTEIN LIVH"/>
    <property type="match status" value="1"/>
</dbReference>
<keyword evidence="4 9" id="KW-0812">Transmembrane</keyword>
<feature type="transmembrane region" description="Helical" evidence="9">
    <location>
        <begin position="388"/>
        <end position="406"/>
    </location>
</feature>
<evidence type="ECO:0000256" key="4">
    <source>
        <dbReference type="ARBA" id="ARBA00022692"/>
    </source>
</evidence>
<gene>
    <name evidence="10" type="ORF">BL253_02835</name>
</gene>
<evidence type="ECO:0000256" key="5">
    <source>
        <dbReference type="ARBA" id="ARBA00022970"/>
    </source>
</evidence>
<dbReference type="Pfam" id="PF02653">
    <property type="entry name" value="BPD_transp_2"/>
    <property type="match status" value="2"/>
</dbReference>
<dbReference type="RefSeq" id="WP_076813328.1">
    <property type="nucleotide sequence ID" value="NZ_MOMC01000007.1"/>
</dbReference>
<dbReference type="PANTHER" id="PTHR11795:SF445">
    <property type="entry name" value="AMINO ACID ABC TRANSPORTER PERMEASE PROTEIN"/>
    <property type="match status" value="1"/>
</dbReference>
<feature type="transmembrane region" description="Helical" evidence="9">
    <location>
        <begin position="63"/>
        <end position="85"/>
    </location>
</feature>
<feature type="transmembrane region" description="Helical" evidence="9">
    <location>
        <begin position="241"/>
        <end position="260"/>
    </location>
</feature>
<evidence type="ECO:0000256" key="3">
    <source>
        <dbReference type="ARBA" id="ARBA00022475"/>
    </source>
</evidence>
<dbReference type="STRING" id="1834516.BL253_02835"/>
<proteinExistence type="inferred from homology"/>
<evidence type="ECO:0000313" key="10">
    <source>
        <dbReference type="EMBL" id="ONH33116.1"/>
    </source>
</evidence>
<evidence type="ECO:0000313" key="11">
    <source>
        <dbReference type="Proteomes" id="UP000188929"/>
    </source>
</evidence>
<feature type="transmembrane region" description="Helical" evidence="9">
    <location>
        <begin position="34"/>
        <end position="51"/>
    </location>
</feature>
<dbReference type="OrthoDB" id="3572933at2"/>
<dbReference type="GO" id="GO:0006865">
    <property type="term" value="P:amino acid transport"/>
    <property type="evidence" value="ECO:0007669"/>
    <property type="project" value="UniProtKB-KW"/>
</dbReference>
<feature type="transmembrane region" description="Helical" evidence="9">
    <location>
        <begin position="413"/>
        <end position="432"/>
    </location>
</feature>
<feature type="transmembrane region" description="Helical" evidence="9">
    <location>
        <begin position="365"/>
        <end position="382"/>
    </location>
</feature>
<protein>
    <submittedName>
        <fullName evidence="10">ABC transporter permease</fullName>
    </submittedName>
</protein>
<reference evidence="11" key="1">
    <citation type="submission" date="2016-10" db="EMBL/GenBank/DDBJ databases">
        <title>Frankia sp. NRRL B-16386 Genome sequencing.</title>
        <authorList>
            <person name="Ghodhbane-Gtari F."/>
            <person name="Swanson E."/>
            <person name="Gueddou A."/>
            <person name="Hezbri K."/>
            <person name="Ktari K."/>
            <person name="Nouioui I."/>
            <person name="Morris K."/>
            <person name="Simpson S."/>
            <person name="Abebe-Akele F."/>
            <person name="Thomas K."/>
            <person name="Gtari M."/>
            <person name="Tisa L.S."/>
        </authorList>
    </citation>
    <scope>NUCLEOTIDE SEQUENCE [LARGE SCALE GENOMIC DNA]</scope>
    <source>
        <strain evidence="11">NRRL B-16386</strain>
    </source>
</reference>
<feature type="transmembrane region" description="Helical" evidence="9">
    <location>
        <begin position="628"/>
        <end position="648"/>
    </location>
</feature>
<evidence type="ECO:0000256" key="6">
    <source>
        <dbReference type="ARBA" id="ARBA00022989"/>
    </source>
</evidence>
<sequence>MHEFLVFTISGLTTAGIYAISASGLTLTYVTTGVFNIAHGATGMLAAFTYWQLAVGWGLPAPLALPLCVLVAAPLFGLLLERLVMRRLAGAPESTRLVVTVAVLVVLVSLVQWVWDPSTFRRSQELFAGKGFHLGTISVPYNDVLVLGVAAAVAVLLWLLLHHSRAGIAMRARVDDPSLATLNGARPSTSARLAWMTGTALAALAGILIAPKLTMSAIPLTLLIVNAYAAAVIGRLRSLPMTFAGALVVGLAADYAVGYLPKVHYGQQYLRGALPVVPVLVLLVALLVLRASRLRGRPALAVREITPTPTWGGGLGFCAAVVFGAVIAATTMSKADLFASTSMWGLAIVGVSMVPLVGYAGRISLCQLSFAGIGAAVVAHAGNGGNPAALLLAVVVAAAVGAVVSLPALRLSGIYLALLTGAFAVTLDNWIFQLPSFTVAGHRFDLFQGGTLSADRFRVGGFHTDSAKTFFITGAVLFALAALVVVAVRRSELGQRLIAVKESPAASATLGMNVRLTTLAVFTLSAGLAGLGGGVYASAVRSTTADSFSFFTGLTLLLLVVVAGVSSIGSGLAAGLLLGTAAISSAAGDSAARVTATLAGLAALALAANPNGLIPSVLRPAYEPVRRVPAVLVGSVGVVTGLWVLRLAHVVDGDVLLLGIVAVAVAAPLLARSLFDRAAGTVARAAGTAAVPGDAVASEAASTIATTAATATATATAAAAPTVAATGAGGGTVVSGPDEGLSGPLEWLGFDAPVSQTDLDVLDARLALAGVDESRLGEVRVGAA</sequence>
<feature type="transmembrane region" description="Helical" evidence="9">
    <location>
        <begin position="6"/>
        <end position="27"/>
    </location>
</feature>
<dbReference type="GO" id="GO:0022857">
    <property type="term" value="F:transmembrane transporter activity"/>
    <property type="evidence" value="ECO:0007669"/>
    <property type="project" value="InterPro"/>
</dbReference>
<dbReference type="GO" id="GO:0005886">
    <property type="term" value="C:plasma membrane"/>
    <property type="evidence" value="ECO:0007669"/>
    <property type="project" value="UniProtKB-SubCell"/>
</dbReference>
<feature type="transmembrane region" description="Helical" evidence="9">
    <location>
        <begin position="144"/>
        <end position="161"/>
    </location>
</feature>
<dbReference type="InterPro" id="IPR052157">
    <property type="entry name" value="BCAA_transport_permease"/>
</dbReference>
<comment type="subcellular location">
    <subcellularLocation>
        <location evidence="1">Cell membrane</location>
        <topology evidence="1">Multi-pass membrane protein</topology>
    </subcellularLocation>
</comment>
<keyword evidence="11" id="KW-1185">Reference proteome</keyword>
<feature type="transmembrane region" description="Helical" evidence="9">
    <location>
        <begin position="551"/>
        <end position="578"/>
    </location>
</feature>
<evidence type="ECO:0000256" key="7">
    <source>
        <dbReference type="ARBA" id="ARBA00023136"/>
    </source>
</evidence>
<comment type="similarity">
    <text evidence="8">Belongs to the binding-protein-dependent transport system permease family. LivHM subfamily.</text>
</comment>
<dbReference type="AlphaFoldDB" id="A0A1V2IKX4"/>
<keyword evidence="3" id="KW-1003">Cell membrane</keyword>
<evidence type="ECO:0000256" key="1">
    <source>
        <dbReference type="ARBA" id="ARBA00004651"/>
    </source>
</evidence>
<name>A0A1V2IKX4_9ACTN</name>
<evidence type="ECO:0000256" key="2">
    <source>
        <dbReference type="ARBA" id="ARBA00022448"/>
    </source>
</evidence>
<feature type="transmembrane region" description="Helical" evidence="9">
    <location>
        <begin position="97"/>
        <end position="115"/>
    </location>
</feature>
<evidence type="ECO:0000256" key="8">
    <source>
        <dbReference type="ARBA" id="ARBA00037998"/>
    </source>
</evidence>
<evidence type="ECO:0000256" key="9">
    <source>
        <dbReference type="SAM" id="Phobius"/>
    </source>
</evidence>
<keyword evidence="6 9" id="KW-1133">Transmembrane helix</keyword>
<keyword evidence="2" id="KW-0813">Transport</keyword>
<dbReference type="EMBL" id="MOMC01000007">
    <property type="protein sequence ID" value="ONH33116.1"/>
    <property type="molecule type" value="Genomic_DNA"/>
</dbReference>
<comment type="caution">
    <text evidence="10">The sequence shown here is derived from an EMBL/GenBank/DDBJ whole genome shotgun (WGS) entry which is preliminary data.</text>
</comment>
<feature type="transmembrane region" description="Helical" evidence="9">
    <location>
        <begin position="193"/>
        <end position="210"/>
    </location>
</feature>
<feature type="transmembrane region" description="Helical" evidence="9">
    <location>
        <begin position="310"/>
        <end position="331"/>
    </location>
</feature>
<feature type="transmembrane region" description="Helical" evidence="9">
    <location>
        <begin position="519"/>
        <end position="539"/>
    </location>
</feature>
<dbReference type="CDD" id="cd06582">
    <property type="entry name" value="TM_PBP1_LivH_like"/>
    <property type="match status" value="1"/>
</dbReference>
<keyword evidence="5" id="KW-0029">Amino-acid transport</keyword>
<dbReference type="InterPro" id="IPR001851">
    <property type="entry name" value="ABC_transp_permease"/>
</dbReference>
<accession>A0A1V2IKX4</accession>